<protein>
    <submittedName>
        <fullName evidence="2">Uncharacterized protein</fullName>
    </submittedName>
</protein>
<name>A0A9D1T3H6_9BACT</name>
<dbReference type="AlphaFoldDB" id="A0A9D1T3H6"/>
<reference evidence="2" key="2">
    <citation type="journal article" date="2021" name="PeerJ">
        <title>Extensive microbial diversity within the chicken gut microbiome revealed by metagenomics and culture.</title>
        <authorList>
            <person name="Gilroy R."/>
            <person name="Ravi A."/>
            <person name="Getino M."/>
            <person name="Pursley I."/>
            <person name="Horton D.L."/>
            <person name="Alikhan N.F."/>
            <person name="Baker D."/>
            <person name="Gharbi K."/>
            <person name="Hall N."/>
            <person name="Watson M."/>
            <person name="Adriaenssens E.M."/>
            <person name="Foster-Nyarko E."/>
            <person name="Jarju S."/>
            <person name="Secka A."/>
            <person name="Antonio M."/>
            <person name="Oren A."/>
            <person name="Chaudhuri R.R."/>
            <person name="La Ragione R."/>
            <person name="Hildebrand F."/>
            <person name="Pallen M.J."/>
        </authorList>
    </citation>
    <scope>NUCLEOTIDE SEQUENCE</scope>
    <source>
        <strain evidence="2">35461</strain>
    </source>
</reference>
<organism evidence="2 3">
    <name type="scientific">Candidatus Spyradenecus faecavium</name>
    <dbReference type="NCBI Taxonomy" id="2840947"/>
    <lineage>
        <taxon>Bacteria</taxon>
        <taxon>Pseudomonadati</taxon>
        <taxon>Lentisphaerota</taxon>
        <taxon>Lentisphaeria</taxon>
        <taxon>Lentisphaerales</taxon>
        <taxon>Lentisphaeraceae</taxon>
        <taxon>Lentisphaeraceae incertae sedis</taxon>
        <taxon>Candidatus Spyradenecus</taxon>
    </lineage>
</organism>
<reference evidence="2" key="1">
    <citation type="submission" date="2020-10" db="EMBL/GenBank/DDBJ databases">
        <authorList>
            <person name="Gilroy R."/>
        </authorList>
    </citation>
    <scope>NUCLEOTIDE SEQUENCE</scope>
    <source>
        <strain evidence="2">35461</strain>
    </source>
</reference>
<gene>
    <name evidence="2" type="ORF">IAC79_08115</name>
</gene>
<dbReference type="Proteomes" id="UP000886845">
    <property type="component" value="Unassembled WGS sequence"/>
</dbReference>
<feature type="region of interest" description="Disordered" evidence="1">
    <location>
        <begin position="130"/>
        <end position="149"/>
    </location>
</feature>
<comment type="caution">
    <text evidence="2">The sequence shown here is derived from an EMBL/GenBank/DDBJ whole genome shotgun (WGS) entry which is preliminary data.</text>
</comment>
<feature type="compositionally biased region" description="Low complexity" evidence="1">
    <location>
        <begin position="133"/>
        <end position="149"/>
    </location>
</feature>
<dbReference type="EMBL" id="DVOR01000254">
    <property type="protein sequence ID" value="HIV10061.1"/>
    <property type="molecule type" value="Genomic_DNA"/>
</dbReference>
<evidence type="ECO:0000313" key="3">
    <source>
        <dbReference type="Proteomes" id="UP000886845"/>
    </source>
</evidence>
<evidence type="ECO:0000256" key="1">
    <source>
        <dbReference type="SAM" id="MobiDB-lite"/>
    </source>
</evidence>
<sequence length="223" mass="23215">MAMTILVVIVLIVAGIFQQTSLAWTLGLQRSTNQANVRAVAGALGRDLATMVDPGNFAIYPSKNGDGQAAALEAGLKGDTSEIGASGTLTFWALQAPDLFDDDTQDTSRELVQIEYAASGSTVTRKVSAYDPTSGSLSETESQGGSSSTFDLGDGSVEFEAIEFTSDEFSSPYGSTVAGVRIKISPAKPAAIDGYEIYVGSCGPDGVKGTEDDIYPWGEGEAE</sequence>
<proteinExistence type="predicted"/>
<accession>A0A9D1T3H6</accession>
<evidence type="ECO:0000313" key="2">
    <source>
        <dbReference type="EMBL" id="HIV10061.1"/>
    </source>
</evidence>